<dbReference type="Proteomes" id="UP000014760">
    <property type="component" value="Unassembled WGS sequence"/>
</dbReference>
<evidence type="ECO:0000256" key="1">
    <source>
        <dbReference type="ARBA" id="ARBA00023157"/>
    </source>
</evidence>
<organism evidence="5">
    <name type="scientific">Capitella teleta</name>
    <name type="common">Polychaete worm</name>
    <dbReference type="NCBI Taxonomy" id="283909"/>
    <lineage>
        <taxon>Eukaryota</taxon>
        <taxon>Metazoa</taxon>
        <taxon>Spiralia</taxon>
        <taxon>Lophotrochozoa</taxon>
        <taxon>Annelida</taxon>
        <taxon>Polychaeta</taxon>
        <taxon>Sedentaria</taxon>
        <taxon>Scolecida</taxon>
        <taxon>Capitellidae</taxon>
        <taxon>Capitella</taxon>
    </lineage>
</organism>
<keyword evidence="7" id="KW-1185">Reference proteome</keyword>
<feature type="domain" description="SRCR" evidence="4">
    <location>
        <begin position="1"/>
        <end position="98"/>
    </location>
</feature>
<feature type="non-terminal residue" evidence="5">
    <location>
        <position position="1"/>
    </location>
</feature>
<protein>
    <recommendedName>
        <fullName evidence="4">SRCR domain-containing protein</fullName>
    </recommendedName>
</protein>
<evidence type="ECO:0000313" key="5">
    <source>
        <dbReference type="EMBL" id="ELU06825.1"/>
    </source>
</evidence>
<dbReference type="FunFam" id="3.10.250.10:FF:000011">
    <property type="entry name" value="Scavenger receptor class A member 5"/>
    <property type="match status" value="1"/>
</dbReference>
<reference evidence="6" key="3">
    <citation type="submission" date="2015-06" db="UniProtKB">
        <authorList>
            <consortium name="EnsemblMetazoa"/>
        </authorList>
    </citation>
    <scope>IDENTIFICATION</scope>
</reference>
<dbReference type="EnsemblMetazoa" id="CapteT81691">
    <property type="protein sequence ID" value="CapteP81691"/>
    <property type="gene ID" value="CapteG81691"/>
</dbReference>
<accession>R7UKR2</accession>
<feature type="non-terminal residue" evidence="5">
    <location>
        <position position="98"/>
    </location>
</feature>
<name>R7UKR2_CAPTE</name>
<sequence length="98" mass="10666">IRLVDGNDEHEGRVEIFHNGQWGTICDDSFGHEAASVVCRSLGYSDGQYYKGYIGSGRGNIWLDDISCSGNEVSIDQCSHGGWGNHDCSHSEDVGVQC</sequence>
<dbReference type="PANTHER" id="PTHR48071">
    <property type="entry name" value="SRCR DOMAIN-CONTAINING PROTEIN"/>
    <property type="match status" value="1"/>
</dbReference>
<evidence type="ECO:0000256" key="3">
    <source>
        <dbReference type="PROSITE-ProRule" id="PRU00196"/>
    </source>
</evidence>
<dbReference type="Pfam" id="PF00530">
    <property type="entry name" value="SRCR"/>
    <property type="match status" value="1"/>
</dbReference>
<dbReference type="HOGENOM" id="CLU_002555_6_1_1"/>
<evidence type="ECO:0000313" key="7">
    <source>
        <dbReference type="Proteomes" id="UP000014760"/>
    </source>
</evidence>
<evidence type="ECO:0000256" key="2">
    <source>
        <dbReference type="ARBA" id="ARBA00023180"/>
    </source>
</evidence>
<dbReference type="OrthoDB" id="6156774at2759"/>
<dbReference type="SUPFAM" id="SSF56487">
    <property type="entry name" value="SRCR-like"/>
    <property type="match status" value="1"/>
</dbReference>
<dbReference type="InterPro" id="IPR001190">
    <property type="entry name" value="SRCR"/>
</dbReference>
<evidence type="ECO:0000313" key="6">
    <source>
        <dbReference type="EnsemblMetazoa" id="CapteP81691"/>
    </source>
</evidence>
<dbReference type="EMBL" id="KB300376">
    <property type="protein sequence ID" value="ELU06825.1"/>
    <property type="molecule type" value="Genomic_DNA"/>
</dbReference>
<reference evidence="5 7" key="2">
    <citation type="journal article" date="2013" name="Nature">
        <title>Insights into bilaterian evolution from three spiralian genomes.</title>
        <authorList>
            <person name="Simakov O."/>
            <person name="Marletaz F."/>
            <person name="Cho S.J."/>
            <person name="Edsinger-Gonzales E."/>
            <person name="Havlak P."/>
            <person name="Hellsten U."/>
            <person name="Kuo D.H."/>
            <person name="Larsson T."/>
            <person name="Lv J."/>
            <person name="Arendt D."/>
            <person name="Savage R."/>
            <person name="Osoegawa K."/>
            <person name="de Jong P."/>
            <person name="Grimwood J."/>
            <person name="Chapman J.A."/>
            <person name="Shapiro H."/>
            <person name="Aerts A."/>
            <person name="Otillar R.P."/>
            <person name="Terry A.Y."/>
            <person name="Boore J.L."/>
            <person name="Grigoriev I.V."/>
            <person name="Lindberg D.R."/>
            <person name="Seaver E.C."/>
            <person name="Weisblat D.A."/>
            <person name="Putnam N.H."/>
            <person name="Rokhsar D.S."/>
        </authorList>
    </citation>
    <scope>NUCLEOTIDE SEQUENCE</scope>
    <source>
        <strain evidence="5 7">I ESC-2004</strain>
    </source>
</reference>
<feature type="disulfide bond" evidence="3">
    <location>
        <begin position="68"/>
        <end position="78"/>
    </location>
</feature>
<dbReference type="PANTHER" id="PTHR48071:SF28">
    <property type="entry name" value="SRCR DOMAIN-CONTAINING PROTEIN"/>
    <property type="match status" value="1"/>
</dbReference>
<reference evidence="7" key="1">
    <citation type="submission" date="2012-12" db="EMBL/GenBank/DDBJ databases">
        <authorList>
            <person name="Hellsten U."/>
            <person name="Grimwood J."/>
            <person name="Chapman J.A."/>
            <person name="Shapiro H."/>
            <person name="Aerts A."/>
            <person name="Otillar R.P."/>
            <person name="Terry A.Y."/>
            <person name="Boore J.L."/>
            <person name="Simakov O."/>
            <person name="Marletaz F."/>
            <person name="Cho S.-J."/>
            <person name="Edsinger-Gonzales E."/>
            <person name="Havlak P."/>
            <person name="Kuo D.-H."/>
            <person name="Larsson T."/>
            <person name="Lv J."/>
            <person name="Arendt D."/>
            <person name="Savage R."/>
            <person name="Osoegawa K."/>
            <person name="de Jong P."/>
            <person name="Lindberg D.R."/>
            <person name="Seaver E.C."/>
            <person name="Weisblat D.A."/>
            <person name="Putnam N.H."/>
            <person name="Grigoriev I.V."/>
            <person name="Rokhsar D.S."/>
        </authorList>
    </citation>
    <scope>NUCLEOTIDE SEQUENCE</scope>
    <source>
        <strain evidence="7">I ESC-2004</strain>
    </source>
</reference>
<comment type="caution">
    <text evidence="3">Lacks conserved residue(s) required for the propagation of feature annotation.</text>
</comment>
<dbReference type="EMBL" id="AMQN01043357">
    <property type="status" value="NOT_ANNOTATED_CDS"/>
    <property type="molecule type" value="Genomic_DNA"/>
</dbReference>
<dbReference type="GO" id="GO:0016020">
    <property type="term" value="C:membrane"/>
    <property type="evidence" value="ECO:0007669"/>
    <property type="project" value="InterPro"/>
</dbReference>
<gene>
    <name evidence="5" type="ORF">CAPTEDRAFT_81691</name>
</gene>
<keyword evidence="2" id="KW-0325">Glycoprotein</keyword>
<dbReference type="PRINTS" id="PR00258">
    <property type="entry name" value="SPERACTRCPTR"/>
</dbReference>
<dbReference type="PROSITE" id="PS50287">
    <property type="entry name" value="SRCR_2"/>
    <property type="match status" value="1"/>
</dbReference>
<dbReference type="PROSITE" id="PS00420">
    <property type="entry name" value="SRCR_1"/>
    <property type="match status" value="1"/>
</dbReference>
<dbReference type="InterPro" id="IPR036772">
    <property type="entry name" value="SRCR-like_dom_sf"/>
</dbReference>
<keyword evidence="1 3" id="KW-1015">Disulfide bond</keyword>
<dbReference type="STRING" id="283909.R7UKR2"/>
<dbReference type="AlphaFoldDB" id="R7UKR2"/>
<dbReference type="Gene3D" id="3.10.250.10">
    <property type="entry name" value="SRCR-like domain"/>
    <property type="match status" value="1"/>
</dbReference>
<evidence type="ECO:0000259" key="4">
    <source>
        <dbReference type="PROSITE" id="PS50287"/>
    </source>
</evidence>
<dbReference type="SMART" id="SM00202">
    <property type="entry name" value="SR"/>
    <property type="match status" value="1"/>
</dbReference>
<proteinExistence type="predicted"/>